<dbReference type="GO" id="GO:0016887">
    <property type="term" value="F:ATP hydrolysis activity"/>
    <property type="evidence" value="ECO:0007669"/>
    <property type="project" value="InterPro"/>
</dbReference>
<keyword evidence="9" id="KW-0472">Membrane</keyword>
<dbReference type="AlphaFoldDB" id="A0A3L6ZLR0"/>
<sequence>MTLLDETPSAPSHAGRAEEPILAAQGVRAGYAAKTIVSDLDLLVARGGITALIGPNASGKSTLLGALSRLVPLQAGSVLLDGADIHAMPTREVARRLGILPQSPVAPEGITVAELVRRGRHPHRRFASTRASDDLIVARALLRTGVADLVDRPVDTLSGGQRQRAWIAMALAQETPLLLLDEPTSALDIAHQVEVLDLLVDLVAEGTTVVVVLHDLAHAARYASTVVALRDGAIVASGPPADVITADLVAEVFGVQARIIADPDTGAPLVLPRGRHGM</sequence>
<dbReference type="SMART" id="SM00382">
    <property type="entry name" value="AAA"/>
    <property type="match status" value="1"/>
</dbReference>
<evidence type="ECO:0000256" key="5">
    <source>
        <dbReference type="ARBA" id="ARBA00022741"/>
    </source>
</evidence>
<keyword evidence="2" id="KW-0813">Transport</keyword>
<name>A0A3L6ZLR0_9MICO</name>
<evidence type="ECO:0000256" key="4">
    <source>
        <dbReference type="ARBA" id="ARBA00022496"/>
    </source>
</evidence>
<evidence type="ECO:0000256" key="6">
    <source>
        <dbReference type="ARBA" id="ARBA00022840"/>
    </source>
</evidence>
<keyword evidence="6 11" id="KW-0067">ATP-binding</keyword>
<dbReference type="InterPro" id="IPR017871">
    <property type="entry name" value="ABC_transporter-like_CS"/>
</dbReference>
<dbReference type="EMBL" id="RCUW01000007">
    <property type="protein sequence ID" value="RLP68768.1"/>
    <property type="molecule type" value="Genomic_DNA"/>
</dbReference>
<dbReference type="PANTHER" id="PTHR42771">
    <property type="entry name" value="IRON(3+)-HYDROXAMATE IMPORT ATP-BINDING PROTEIN FHUC"/>
    <property type="match status" value="1"/>
</dbReference>
<dbReference type="GO" id="GO:0005886">
    <property type="term" value="C:plasma membrane"/>
    <property type="evidence" value="ECO:0007669"/>
    <property type="project" value="UniProtKB-SubCell"/>
</dbReference>
<evidence type="ECO:0000259" key="10">
    <source>
        <dbReference type="PROSITE" id="PS50893"/>
    </source>
</evidence>
<comment type="subcellular location">
    <subcellularLocation>
        <location evidence="1">Cell membrane</location>
        <topology evidence="1">Peripheral membrane protein</topology>
    </subcellularLocation>
</comment>
<keyword evidence="5" id="KW-0547">Nucleotide-binding</keyword>
<evidence type="ECO:0000256" key="9">
    <source>
        <dbReference type="ARBA" id="ARBA00023136"/>
    </source>
</evidence>
<evidence type="ECO:0000313" key="12">
    <source>
        <dbReference type="Proteomes" id="UP000275395"/>
    </source>
</evidence>
<dbReference type="FunFam" id="3.40.50.300:FF:000134">
    <property type="entry name" value="Iron-enterobactin ABC transporter ATP-binding protein"/>
    <property type="match status" value="1"/>
</dbReference>
<keyword evidence="7" id="KW-0408">Iron</keyword>
<organism evidence="11 12">
    <name type="scientific">Mycetocola reblochoni</name>
    <dbReference type="NCBI Taxonomy" id="331618"/>
    <lineage>
        <taxon>Bacteria</taxon>
        <taxon>Bacillati</taxon>
        <taxon>Actinomycetota</taxon>
        <taxon>Actinomycetes</taxon>
        <taxon>Micrococcales</taxon>
        <taxon>Microbacteriaceae</taxon>
        <taxon>Mycetocola</taxon>
    </lineage>
</organism>
<evidence type="ECO:0000256" key="7">
    <source>
        <dbReference type="ARBA" id="ARBA00023004"/>
    </source>
</evidence>
<dbReference type="Pfam" id="PF00005">
    <property type="entry name" value="ABC_tran"/>
    <property type="match status" value="1"/>
</dbReference>
<dbReference type="Gene3D" id="3.40.50.300">
    <property type="entry name" value="P-loop containing nucleotide triphosphate hydrolases"/>
    <property type="match status" value="1"/>
</dbReference>
<dbReference type="CDD" id="cd03214">
    <property type="entry name" value="ABC_Iron-Siderophores_B12_Hemin"/>
    <property type="match status" value="1"/>
</dbReference>
<proteinExistence type="predicted"/>
<dbReference type="PANTHER" id="PTHR42771:SF2">
    <property type="entry name" value="IRON(3+)-HYDROXAMATE IMPORT ATP-BINDING PROTEIN FHUC"/>
    <property type="match status" value="1"/>
</dbReference>
<dbReference type="InterPro" id="IPR027417">
    <property type="entry name" value="P-loop_NTPase"/>
</dbReference>
<keyword evidence="3" id="KW-1003">Cell membrane</keyword>
<dbReference type="SUPFAM" id="SSF52540">
    <property type="entry name" value="P-loop containing nucleoside triphosphate hydrolases"/>
    <property type="match status" value="1"/>
</dbReference>
<evidence type="ECO:0000256" key="2">
    <source>
        <dbReference type="ARBA" id="ARBA00022448"/>
    </source>
</evidence>
<dbReference type="GO" id="GO:0005524">
    <property type="term" value="F:ATP binding"/>
    <property type="evidence" value="ECO:0007669"/>
    <property type="project" value="UniProtKB-KW"/>
</dbReference>
<evidence type="ECO:0000256" key="1">
    <source>
        <dbReference type="ARBA" id="ARBA00004202"/>
    </source>
</evidence>
<dbReference type="GO" id="GO:0006826">
    <property type="term" value="P:iron ion transport"/>
    <property type="evidence" value="ECO:0007669"/>
    <property type="project" value="UniProtKB-KW"/>
</dbReference>
<dbReference type="InterPro" id="IPR003593">
    <property type="entry name" value="AAA+_ATPase"/>
</dbReference>
<accession>A0A3L6ZLR0</accession>
<dbReference type="InterPro" id="IPR051535">
    <property type="entry name" value="Siderophore_ABC-ATPase"/>
</dbReference>
<dbReference type="InterPro" id="IPR003439">
    <property type="entry name" value="ABC_transporter-like_ATP-bd"/>
</dbReference>
<gene>
    <name evidence="11" type="ORF">D9V30_09410</name>
</gene>
<dbReference type="PROSITE" id="PS50893">
    <property type="entry name" value="ABC_TRANSPORTER_2"/>
    <property type="match status" value="1"/>
</dbReference>
<protein>
    <submittedName>
        <fullName evidence="11">ABC transporter ATP-binding protein</fullName>
    </submittedName>
</protein>
<reference evidence="11 12" key="1">
    <citation type="submission" date="2018-10" db="EMBL/GenBank/DDBJ databases">
        <authorList>
            <person name="Li J."/>
        </authorList>
    </citation>
    <scope>NUCLEOTIDE SEQUENCE [LARGE SCALE GENOMIC DNA]</scope>
    <source>
        <strain evidence="11 12">JCM 30549</strain>
    </source>
</reference>
<evidence type="ECO:0000313" key="11">
    <source>
        <dbReference type="EMBL" id="RLP68768.1"/>
    </source>
</evidence>
<dbReference type="RefSeq" id="WP_121657611.1">
    <property type="nucleotide sequence ID" value="NZ_JBQDRQ010000034.1"/>
</dbReference>
<dbReference type="PROSITE" id="PS00211">
    <property type="entry name" value="ABC_TRANSPORTER_1"/>
    <property type="match status" value="1"/>
</dbReference>
<dbReference type="Proteomes" id="UP000275395">
    <property type="component" value="Unassembled WGS sequence"/>
</dbReference>
<keyword evidence="8" id="KW-0406">Ion transport</keyword>
<comment type="caution">
    <text evidence="11">The sequence shown here is derived from an EMBL/GenBank/DDBJ whole genome shotgun (WGS) entry which is preliminary data.</text>
</comment>
<keyword evidence="4" id="KW-0410">Iron transport</keyword>
<evidence type="ECO:0000256" key="3">
    <source>
        <dbReference type="ARBA" id="ARBA00022475"/>
    </source>
</evidence>
<feature type="domain" description="ABC transporter" evidence="10">
    <location>
        <begin position="22"/>
        <end position="256"/>
    </location>
</feature>
<evidence type="ECO:0000256" key="8">
    <source>
        <dbReference type="ARBA" id="ARBA00023065"/>
    </source>
</evidence>